<protein>
    <submittedName>
        <fullName evidence="1">Uncharacterized protein</fullName>
    </submittedName>
</protein>
<dbReference type="KEGG" id="same:SAMCFNEI73_pC0731"/>
<geneLocation type="plasmid" evidence="1 2">
    <name>C</name>
</geneLocation>
<proteinExistence type="predicted"/>
<accession>A0A1L3LWH4</accession>
<organism evidence="1 2">
    <name type="scientific">Sinorhizobium americanum</name>
    <dbReference type="NCBI Taxonomy" id="194963"/>
    <lineage>
        <taxon>Bacteria</taxon>
        <taxon>Pseudomonadati</taxon>
        <taxon>Pseudomonadota</taxon>
        <taxon>Alphaproteobacteria</taxon>
        <taxon>Hyphomicrobiales</taxon>
        <taxon>Rhizobiaceae</taxon>
        <taxon>Sinorhizobium/Ensifer group</taxon>
        <taxon>Sinorhizobium</taxon>
    </lineage>
</organism>
<evidence type="ECO:0000313" key="2">
    <source>
        <dbReference type="Proteomes" id="UP000182306"/>
    </source>
</evidence>
<dbReference type="OrthoDB" id="9882968at2"/>
<gene>
    <name evidence="1" type="ORF">SAMCFNEI73_pC0731</name>
</gene>
<keyword evidence="2" id="KW-1185">Reference proteome</keyword>
<dbReference type="RefSeq" id="WP_064254198.1">
    <property type="nucleotide sequence ID" value="NZ_CP013110.1"/>
</dbReference>
<keyword evidence="1" id="KW-0614">Plasmid</keyword>
<reference evidence="1 2" key="1">
    <citation type="submission" date="2015-10" db="EMBL/GenBank/DDBJ databases">
        <title>Genomic differences between typical nodule nitrogen-fixing rhizobial strains and those coming from bean seeds.</title>
        <authorList>
            <person name="Peralta H."/>
            <person name="Aguilar-Vera A."/>
            <person name="Diaz R."/>
            <person name="Mora Y."/>
            <person name="Martinez-Batallar G."/>
            <person name="Salazar E."/>
            <person name="Vargas-Lagunas C."/>
            <person name="Encarnacion S."/>
            <person name="Girard L."/>
            <person name="Mora J."/>
        </authorList>
    </citation>
    <scope>NUCLEOTIDE SEQUENCE [LARGE SCALE GENOMIC DNA]</scope>
    <source>
        <strain evidence="1 2">CFNEI 73</strain>
        <plasmid evidence="1 2">C</plasmid>
    </source>
</reference>
<name>A0A1L3LWH4_9HYPH</name>
<evidence type="ECO:0000313" key="1">
    <source>
        <dbReference type="EMBL" id="APG94450.1"/>
    </source>
</evidence>
<dbReference type="Proteomes" id="UP000182306">
    <property type="component" value="Plasmid C"/>
</dbReference>
<dbReference type="AlphaFoldDB" id="A0A1L3LWH4"/>
<sequence>MTRTSMGGPLRRSPLKTGATGASKGAYLRDRVLAIHPILDRTHLNCREAVLSLAERHHFVEAAE</sequence>
<dbReference type="EMBL" id="CP013110">
    <property type="protein sequence ID" value="APG94450.1"/>
    <property type="molecule type" value="Genomic_DNA"/>
</dbReference>